<dbReference type="RefSeq" id="WP_394831882.1">
    <property type="nucleotide sequence ID" value="NZ_CP089929.1"/>
</dbReference>
<proteinExistence type="predicted"/>
<feature type="chain" id="PRO_5047471802" evidence="3">
    <location>
        <begin position="33"/>
        <end position="308"/>
    </location>
</feature>
<keyword evidence="5" id="KW-1185">Reference proteome</keyword>
<evidence type="ECO:0000256" key="2">
    <source>
        <dbReference type="SAM" id="Phobius"/>
    </source>
</evidence>
<accession>A0ABZ2KU91</accession>
<feature type="signal peptide" evidence="3">
    <location>
        <begin position="1"/>
        <end position="32"/>
    </location>
</feature>
<evidence type="ECO:0000313" key="4">
    <source>
        <dbReference type="EMBL" id="WXB02256.1"/>
    </source>
</evidence>
<organism evidence="4 5">
    <name type="scientific">Pendulispora rubella</name>
    <dbReference type="NCBI Taxonomy" id="2741070"/>
    <lineage>
        <taxon>Bacteria</taxon>
        <taxon>Pseudomonadati</taxon>
        <taxon>Myxococcota</taxon>
        <taxon>Myxococcia</taxon>
        <taxon>Myxococcales</taxon>
        <taxon>Sorangiineae</taxon>
        <taxon>Pendulisporaceae</taxon>
        <taxon>Pendulispora</taxon>
    </lineage>
</organism>
<protein>
    <submittedName>
        <fullName evidence="4">Uncharacterized protein</fullName>
    </submittedName>
</protein>
<feature type="region of interest" description="Disordered" evidence="1">
    <location>
        <begin position="160"/>
        <end position="204"/>
    </location>
</feature>
<gene>
    <name evidence="4" type="ORF">LVJ94_35735</name>
</gene>
<keyword evidence="2" id="KW-0812">Transmembrane</keyword>
<name>A0ABZ2KU91_9BACT</name>
<sequence>MPLPAPSSVVRTTALLAFAAMAFGTFPVSAHAQGDARACVAAVEQGQILHRDGKLRRAREKFIACARDECPGPVRKDCAHWLSEVDASMPSVVFGAKLRDGRELRQGRVLFDGEPLRDSLNGRAVAVDPGAHTLRFELDGAKPLQLETVIHEGEKNRLIAPTLEPSDGPAATPPPATPPPTVAAPPPSAPPEAPEKPEPAEGRPIPVAAFVTGGVALVGLAGFTYFALKGRGELDDLRSSCGPNCPQDDVDSARGKLLVGDVFLAGGLIAAGITTYLVLTRPTVRNPNVTFDVQAGPRGATAELRARF</sequence>
<keyword evidence="2" id="KW-1133">Transmembrane helix</keyword>
<keyword evidence="2" id="KW-0472">Membrane</keyword>
<feature type="compositionally biased region" description="Pro residues" evidence="1">
    <location>
        <begin position="171"/>
        <end position="192"/>
    </location>
</feature>
<evidence type="ECO:0000256" key="3">
    <source>
        <dbReference type="SAM" id="SignalP"/>
    </source>
</evidence>
<dbReference type="EMBL" id="CP089983">
    <property type="protein sequence ID" value="WXB02256.1"/>
    <property type="molecule type" value="Genomic_DNA"/>
</dbReference>
<dbReference type="Proteomes" id="UP001374803">
    <property type="component" value="Chromosome"/>
</dbReference>
<feature type="transmembrane region" description="Helical" evidence="2">
    <location>
        <begin position="257"/>
        <end position="279"/>
    </location>
</feature>
<feature type="transmembrane region" description="Helical" evidence="2">
    <location>
        <begin position="207"/>
        <end position="228"/>
    </location>
</feature>
<evidence type="ECO:0000256" key="1">
    <source>
        <dbReference type="SAM" id="MobiDB-lite"/>
    </source>
</evidence>
<reference evidence="4" key="1">
    <citation type="submission" date="2021-12" db="EMBL/GenBank/DDBJ databases">
        <title>Discovery of the Pendulisporaceae a myxobacterial family with distinct sporulation behavior and unique specialized metabolism.</title>
        <authorList>
            <person name="Garcia R."/>
            <person name="Popoff A."/>
            <person name="Bader C.D."/>
            <person name="Loehr J."/>
            <person name="Walesch S."/>
            <person name="Walt C."/>
            <person name="Boldt J."/>
            <person name="Bunk B."/>
            <person name="Haeckl F.J.F.P.J."/>
            <person name="Gunesch A.P."/>
            <person name="Birkelbach J."/>
            <person name="Nuebel U."/>
            <person name="Pietschmann T."/>
            <person name="Bach T."/>
            <person name="Mueller R."/>
        </authorList>
    </citation>
    <scope>NUCLEOTIDE SEQUENCE</scope>
    <source>
        <strain evidence="4">MSr11367</strain>
    </source>
</reference>
<keyword evidence="3" id="KW-0732">Signal</keyword>
<evidence type="ECO:0000313" key="5">
    <source>
        <dbReference type="Proteomes" id="UP001374803"/>
    </source>
</evidence>